<dbReference type="CDD" id="cd00067">
    <property type="entry name" value="GAL4"/>
    <property type="match status" value="1"/>
</dbReference>
<keyword evidence="2" id="KW-0805">Transcription regulation</keyword>
<evidence type="ECO:0000256" key="4">
    <source>
        <dbReference type="ARBA" id="ARBA00023163"/>
    </source>
</evidence>
<feature type="domain" description="Zn(2)-C6 fungal-type" evidence="7">
    <location>
        <begin position="93"/>
        <end position="123"/>
    </location>
</feature>
<dbReference type="RefSeq" id="XP_056520047.1">
    <property type="nucleotide sequence ID" value="XM_056666451.1"/>
</dbReference>
<dbReference type="Proteomes" id="UP001149079">
    <property type="component" value="Unassembled WGS sequence"/>
</dbReference>
<evidence type="ECO:0000313" key="9">
    <source>
        <dbReference type="Proteomes" id="UP001149079"/>
    </source>
</evidence>
<proteinExistence type="predicted"/>
<comment type="caution">
    <text evidence="8">The sequence shown here is derived from an EMBL/GenBank/DDBJ whole genome shotgun (WGS) entry which is preliminary data.</text>
</comment>
<dbReference type="CDD" id="cd12148">
    <property type="entry name" value="fungal_TF_MHR"/>
    <property type="match status" value="1"/>
</dbReference>
<dbReference type="PROSITE" id="PS50048">
    <property type="entry name" value="ZN2_CY6_FUNGAL_2"/>
    <property type="match status" value="1"/>
</dbReference>
<evidence type="ECO:0000313" key="8">
    <source>
        <dbReference type="EMBL" id="KAJ5129668.1"/>
    </source>
</evidence>
<evidence type="ECO:0000259" key="7">
    <source>
        <dbReference type="PROSITE" id="PS50048"/>
    </source>
</evidence>
<keyword evidence="5" id="KW-0539">Nucleus</keyword>
<dbReference type="PANTHER" id="PTHR47654">
    <property type="entry name" value="ZN(II)2CYS6 TRANSCRIPTION FACTOR (EUROFUNG)-RELATED"/>
    <property type="match status" value="1"/>
</dbReference>
<dbReference type="SMART" id="SM00066">
    <property type="entry name" value="GAL4"/>
    <property type="match status" value="1"/>
</dbReference>
<dbReference type="Pfam" id="PF00172">
    <property type="entry name" value="Zn_clus"/>
    <property type="match status" value="1"/>
</dbReference>
<dbReference type="EMBL" id="JAPQKL010000005">
    <property type="protein sequence ID" value="KAJ5129668.1"/>
    <property type="molecule type" value="Genomic_DNA"/>
</dbReference>
<organism evidence="8 9">
    <name type="scientific">Penicillium bovifimosum</name>
    <dbReference type="NCBI Taxonomy" id="126998"/>
    <lineage>
        <taxon>Eukaryota</taxon>
        <taxon>Fungi</taxon>
        <taxon>Dikarya</taxon>
        <taxon>Ascomycota</taxon>
        <taxon>Pezizomycotina</taxon>
        <taxon>Eurotiomycetes</taxon>
        <taxon>Eurotiomycetidae</taxon>
        <taxon>Eurotiales</taxon>
        <taxon>Aspergillaceae</taxon>
        <taxon>Penicillium</taxon>
    </lineage>
</organism>
<name>A0A9W9GTP0_9EURO</name>
<dbReference type="PROSITE" id="PS00463">
    <property type="entry name" value="ZN2_CY6_FUNGAL_1"/>
    <property type="match status" value="1"/>
</dbReference>
<gene>
    <name evidence="8" type="ORF">N7515_005707</name>
</gene>
<dbReference type="InterPro" id="IPR007219">
    <property type="entry name" value="XnlR_reg_dom"/>
</dbReference>
<dbReference type="GeneID" id="81405621"/>
<dbReference type="Pfam" id="PF04082">
    <property type="entry name" value="Fungal_trans"/>
    <property type="match status" value="1"/>
</dbReference>
<feature type="compositionally biased region" description="Basic and acidic residues" evidence="6">
    <location>
        <begin position="503"/>
        <end position="517"/>
    </location>
</feature>
<dbReference type="InterPro" id="IPR053230">
    <property type="entry name" value="Trans_reg_galc"/>
</dbReference>
<evidence type="ECO:0000256" key="5">
    <source>
        <dbReference type="ARBA" id="ARBA00023242"/>
    </source>
</evidence>
<protein>
    <recommendedName>
        <fullName evidence="7">Zn(2)-C6 fungal-type domain-containing protein</fullName>
    </recommendedName>
</protein>
<sequence>MTGFSDSQWLPNLEDSSSSSALFPDVVDQAEFPQTLGSSDSFFFFDSLLDNNIEDSSPTLPFGIKENSQNGKVPIPRTSTPTEWSDRCRVSQACKPCHGLKTKCSGHRPTCRRCEEMQLDCNYGDRKRERTARRIEDLNAHIDKLETTLRDLYPSLGTQSASQVDQALRRTPNHEVLQTFPDLAELHDEHGDRLVALDHADEDFNRDRKLQELGFMGEHSEVAWLYRLKSTLAQDVTTFPIPEEESSGLAITSMNYYSTDGDVEIRHDVGILERPDKSVADKLIHTYFQAIHPSFPLLGKTTFLAQYQVFYADPAVRPGRQWLAVLNLIFATAAVHLSGLQVEGDPGNYSHLDYFSRAWRLSIGKTSLQEDPNLQQVQIELTTRLTKNLGSRSWRFCGLAIRSALAMALNLRLDSQRVAPLSKEVRYRLWWTLYTLDTSLSAITGRPPGIGGTYSTTPLPIPFEEGNLNSSHVLKCIEDRTARKSLIKRLLRSKGDGGTTHQSMDRDGSRSTKRPLDETNPPIVAEAPPPPPSDSLCFFYTTSLSIIMREALDSIYAPCAAYKSWANIDTMISTLNKKADTWLDSLPRPYHFQTPSELGPLKRQRLKLAFQFYSTKIFITRPCLRRFMASLSKAPDDTDASSGSMRLICIEATCHLLDLLPDEPDLAWLHVHCARWSVLHHLMQAITVVLTDSFICTKMGTTSTRLVPPIFQKARAWLKEMSRVDLSAHNAWTLSSDLRHIIPWHII</sequence>
<evidence type="ECO:0000256" key="1">
    <source>
        <dbReference type="ARBA" id="ARBA00022723"/>
    </source>
</evidence>
<dbReference type="InterPro" id="IPR036864">
    <property type="entry name" value="Zn2-C6_fun-type_DNA-bd_sf"/>
</dbReference>
<accession>A0A9W9GTP0</accession>
<keyword evidence="9" id="KW-1185">Reference proteome</keyword>
<feature type="region of interest" description="Disordered" evidence="6">
    <location>
        <begin position="494"/>
        <end position="530"/>
    </location>
</feature>
<dbReference type="InterPro" id="IPR001138">
    <property type="entry name" value="Zn2Cys6_DnaBD"/>
</dbReference>
<evidence type="ECO:0000256" key="2">
    <source>
        <dbReference type="ARBA" id="ARBA00023015"/>
    </source>
</evidence>
<reference evidence="8" key="2">
    <citation type="journal article" date="2023" name="IMA Fungus">
        <title>Comparative genomic study of the Penicillium genus elucidates a diverse pangenome and 15 lateral gene transfer events.</title>
        <authorList>
            <person name="Petersen C."/>
            <person name="Sorensen T."/>
            <person name="Nielsen M.R."/>
            <person name="Sondergaard T.E."/>
            <person name="Sorensen J.L."/>
            <person name="Fitzpatrick D.A."/>
            <person name="Frisvad J.C."/>
            <person name="Nielsen K.L."/>
        </authorList>
    </citation>
    <scope>NUCLEOTIDE SEQUENCE</scope>
    <source>
        <strain evidence="8">IBT 22155</strain>
    </source>
</reference>
<dbReference type="GO" id="GO:0006351">
    <property type="term" value="P:DNA-templated transcription"/>
    <property type="evidence" value="ECO:0007669"/>
    <property type="project" value="InterPro"/>
</dbReference>
<dbReference type="GO" id="GO:0000981">
    <property type="term" value="F:DNA-binding transcription factor activity, RNA polymerase II-specific"/>
    <property type="evidence" value="ECO:0007669"/>
    <property type="project" value="InterPro"/>
</dbReference>
<dbReference type="Gene3D" id="4.10.240.10">
    <property type="entry name" value="Zn(2)-C6 fungal-type DNA-binding domain"/>
    <property type="match status" value="1"/>
</dbReference>
<keyword evidence="4" id="KW-0804">Transcription</keyword>
<dbReference type="OrthoDB" id="5296287at2759"/>
<dbReference type="AlphaFoldDB" id="A0A9W9GTP0"/>
<evidence type="ECO:0000256" key="3">
    <source>
        <dbReference type="ARBA" id="ARBA00023125"/>
    </source>
</evidence>
<dbReference type="SMART" id="SM00906">
    <property type="entry name" value="Fungal_trans"/>
    <property type="match status" value="1"/>
</dbReference>
<dbReference type="PANTHER" id="PTHR47654:SF1">
    <property type="entry name" value="ZN(II)2CYS6 TRANSCRIPTION FACTOR (EUROFUNG)"/>
    <property type="match status" value="1"/>
</dbReference>
<reference evidence="8" key="1">
    <citation type="submission" date="2022-11" db="EMBL/GenBank/DDBJ databases">
        <authorList>
            <person name="Petersen C."/>
        </authorList>
    </citation>
    <scope>NUCLEOTIDE SEQUENCE</scope>
    <source>
        <strain evidence="8">IBT 22155</strain>
    </source>
</reference>
<keyword evidence="3" id="KW-0238">DNA-binding</keyword>
<keyword evidence="1" id="KW-0479">Metal-binding</keyword>
<dbReference type="GO" id="GO:0008270">
    <property type="term" value="F:zinc ion binding"/>
    <property type="evidence" value="ECO:0007669"/>
    <property type="project" value="InterPro"/>
</dbReference>
<dbReference type="SUPFAM" id="SSF57701">
    <property type="entry name" value="Zn2/Cys6 DNA-binding domain"/>
    <property type="match status" value="1"/>
</dbReference>
<evidence type="ECO:0000256" key="6">
    <source>
        <dbReference type="SAM" id="MobiDB-lite"/>
    </source>
</evidence>
<dbReference type="GO" id="GO:0003677">
    <property type="term" value="F:DNA binding"/>
    <property type="evidence" value="ECO:0007669"/>
    <property type="project" value="UniProtKB-KW"/>
</dbReference>